<feature type="transmembrane region" description="Helical" evidence="1">
    <location>
        <begin position="22"/>
        <end position="41"/>
    </location>
</feature>
<dbReference type="STRING" id="391037.Sare_3239"/>
<name>A8LV51_SALAI</name>
<feature type="transmembrane region" description="Helical" evidence="1">
    <location>
        <begin position="113"/>
        <end position="136"/>
    </location>
</feature>
<dbReference type="PATRIC" id="fig|391037.6.peg.3266"/>
<dbReference type="EMBL" id="CP000850">
    <property type="protein sequence ID" value="ABV99043.1"/>
    <property type="molecule type" value="Genomic_DNA"/>
</dbReference>
<keyword evidence="1" id="KW-1133">Transmembrane helix</keyword>
<keyword evidence="1" id="KW-0812">Transmembrane</keyword>
<accession>A8LV51</accession>
<evidence type="ECO:0000313" key="2">
    <source>
        <dbReference type="EMBL" id="ABV99043.1"/>
    </source>
</evidence>
<gene>
    <name evidence="2" type="ordered locus">Sare_3239</name>
</gene>
<reference evidence="2" key="1">
    <citation type="submission" date="2007-10" db="EMBL/GenBank/DDBJ databases">
        <title>Complete sequence of Salinispora arenicola CNS-205.</title>
        <authorList>
            <consortium name="US DOE Joint Genome Institute"/>
            <person name="Copeland A."/>
            <person name="Lucas S."/>
            <person name="Lapidus A."/>
            <person name="Barry K."/>
            <person name="Glavina del Rio T."/>
            <person name="Dalin E."/>
            <person name="Tice H."/>
            <person name="Pitluck S."/>
            <person name="Foster B."/>
            <person name="Schmutz J."/>
            <person name="Larimer F."/>
            <person name="Land M."/>
            <person name="Hauser L."/>
            <person name="Kyrpides N."/>
            <person name="Ivanova N."/>
            <person name="Jensen P.R."/>
            <person name="Moore B.S."/>
            <person name="Penn K."/>
            <person name="Jenkins C."/>
            <person name="Udwary D."/>
            <person name="Xiang L."/>
            <person name="Gontang E."/>
            <person name="Richardson P."/>
        </authorList>
    </citation>
    <scope>NUCLEOTIDE SEQUENCE [LARGE SCALE GENOMIC DNA]</scope>
    <source>
        <strain evidence="2">CNS-205</strain>
    </source>
</reference>
<dbReference type="KEGG" id="saq:Sare_3239"/>
<feature type="transmembrane region" description="Helical" evidence="1">
    <location>
        <begin position="88"/>
        <end position="107"/>
    </location>
</feature>
<evidence type="ECO:0000256" key="1">
    <source>
        <dbReference type="SAM" id="Phobius"/>
    </source>
</evidence>
<protein>
    <recommendedName>
        <fullName evidence="3">PAP2 superfamily protein</fullName>
    </recommendedName>
</protein>
<evidence type="ECO:0008006" key="3">
    <source>
        <dbReference type="Google" id="ProtNLM"/>
    </source>
</evidence>
<organism evidence="2">
    <name type="scientific">Salinispora arenicola (strain CNS-205)</name>
    <dbReference type="NCBI Taxonomy" id="391037"/>
    <lineage>
        <taxon>Bacteria</taxon>
        <taxon>Bacillati</taxon>
        <taxon>Actinomycetota</taxon>
        <taxon>Actinomycetes</taxon>
        <taxon>Micromonosporales</taxon>
        <taxon>Micromonosporaceae</taxon>
        <taxon>Salinispora</taxon>
    </lineage>
</organism>
<sequence>MPTTVEPAATPATRLAKLVTDVLSPAVLVATLTLIVAWHSATNTAQALAVGLVAAAAGSFIPITYILRGVRHGRWTDHHVGVREQRKLPILICVLSTAAGAVVLATIGAPQQLIALVIAMVAALLVAWPVTLLLRWKISIHALVAAGTTTALTVIYGPLALVTAPIAAAVCWSRVVLRDHTLGHVVAGAAVGTAAMALLFPALF</sequence>
<keyword evidence="1" id="KW-0472">Membrane</keyword>
<dbReference type="AlphaFoldDB" id="A8LV51"/>
<dbReference type="OrthoDB" id="4935320at2"/>
<feature type="transmembrane region" description="Helical" evidence="1">
    <location>
        <begin position="47"/>
        <end position="67"/>
    </location>
</feature>
<dbReference type="HOGENOM" id="CLU_093776_0_1_11"/>
<feature type="transmembrane region" description="Helical" evidence="1">
    <location>
        <begin position="182"/>
        <end position="203"/>
    </location>
</feature>
<feature type="transmembrane region" description="Helical" evidence="1">
    <location>
        <begin position="143"/>
        <end position="170"/>
    </location>
</feature>
<dbReference type="eggNOG" id="COG0671">
    <property type="taxonomic scope" value="Bacteria"/>
</dbReference>
<proteinExistence type="predicted"/>